<proteinExistence type="predicted"/>
<accession>A0A0S4UXV0</accession>
<sequence length="209" mass="23198">MHHLDDIGPLLPGKYSPINPKNGFGNQKAYLAEISEELFQKVLLLTDGPVAEATPAYDVETAVLLAEDAQVQRLYQDMALSDTERMNVIAARWGQGIFRAALLALDRACVITGVTDPRLLRASHIKPWRLCETAAERLAATNGLLLTPTFDHLFDNGLMTFDVNGQIVLSTALSVVDVDKLALKQIKAKYSLDLHEQYLAFHRNEIFIP</sequence>
<feature type="domain" description="HNH nuclease" evidence="1">
    <location>
        <begin position="109"/>
        <end position="162"/>
    </location>
</feature>
<evidence type="ECO:0000313" key="2">
    <source>
        <dbReference type="EMBL" id="CUV27120.1"/>
    </source>
</evidence>
<organism evidence="2">
    <name type="scientific">Ralstonia solanacearum</name>
    <name type="common">Pseudomonas solanacearum</name>
    <dbReference type="NCBI Taxonomy" id="305"/>
    <lineage>
        <taxon>Bacteria</taxon>
        <taxon>Pseudomonadati</taxon>
        <taxon>Pseudomonadota</taxon>
        <taxon>Betaproteobacteria</taxon>
        <taxon>Burkholderiales</taxon>
        <taxon>Burkholderiaceae</taxon>
        <taxon>Ralstonia</taxon>
        <taxon>Ralstonia solanacearum species complex</taxon>
    </lineage>
</organism>
<reference evidence="2" key="1">
    <citation type="submission" date="2015-10" db="EMBL/GenBank/DDBJ databases">
        <authorList>
            <person name="Gilbert D.G."/>
        </authorList>
    </citation>
    <scope>NUCLEOTIDE SEQUENCE</scope>
    <source>
        <strain evidence="2">Phyl III-seqv23</strain>
    </source>
</reference>
<name>A0A0S4UXV0_RALSL</name>
<dbReference type="EMBL" id="LN899824">
    <property type="protein sequence ID" value="CUV27120.1"/>
    <property type="molecule type" value="Genomic_DNA"/>
</dbReference>
<dbReference type="InterPro" id="IPR003615">
    <property type="entry name" value="HNH_nuc"/>
</dbReference>
<dbReference type="AlphaFoldDB" id="A0A0S4UXV0"/>
<dbReference type="Pfam" id="PF13391">
    <property type="entry name" value="HNH_2"/>
    <property type="match status" value="1"/>
</dbReference>
<gene>
    <name evidence="2" type="ORF">RUN1985_v1_30035</name>
</gene>
<protein>
    <recommendedName>
        <fullName evidence="1">HNH nuclease domain-containing protein</fullName>
    </recommendedName>
</protein>
<evidence type="ECO:0000259" key="1">
    <source>
        <dbReference type="Pfam" id="PF13391"/>
    </source>
</evidence>